<name>A0A381ZBX6_9ZZZZ</name>
<dbReference type="EMBL" id="UINC01020575">
    <property type="protein sequence ID" value="SVA86267.1"/>
    <property type="molecule type" value="Genomic_DNA"/>
</dbReference>
<evidence type="ECO:0000259" key="7">
    <source>
        <dbReference type="Pfam" id="PF10415"/>
    </source>
</evidence>
<feature type="domain" description="Fumarase C C-terminal" evidence="7">
    <location>
        <begin position="172"/>
        <end position="225"/>
    </location>
</feature>
<keyword evidence="4" id="KW-0816">Tricarboxylic acid cycle</keyword>
<sequence>NTHPKFPAKFAAEVSRLTGESFREAENHFEAQATVDAPVELGAQLKTLAVSLLKIVNDLRWMNSGPNGGLGEIQLAALQPGSSIMPGKVNPVIEESMAMVCAQVIGYDASISVGGLSGNFELNVMLPMVAHSLLEAIRLLANASRNLADRSVSRIVVREDHINSLTGKNPILVTTLNPLIGYDLAAKIAKKAFAENRPLKAVALEMCDLSEEELDKALDPSKMTRGGFVD</sequence>
<accession>A0A381ZBX6</accession>
<dbReference type="GO" id="GO:0004333">
    <property type="term" value="F:fumarate hydratase activity"/>
    <property type="evidence" value="ECO:0007669"/>
    <property type="project" value="UniProtKB-EC"/>
</dbReference>
<keyword evidence="3" id="KW-0963">Cytoplasm</keyword>
<evidence type="ECO:0000313" key="8">
    <source>
        <dbReference type="EMBL" id="SVA86267.1"/>
    </source>
</evidence>
<proteinExistence type="inferred from homology"/>
<organism evidence="8">
    <name type="scientific">marine metagenome</name>
    <dbReference type="NCBI Taxonomy" id="408172"/>
    <lineage>
        <taxon>unclassified sequences</taxon>
        <taxon>metagenomes</taxon>
        <taxon>ecological metagenomes</taxon>
    </lineage>
</organism>
<gene>
    <name evidence="8" type="ORF">METZ01_LOCUS139121</name>
</gene>
<dbReference type="AlphaFoldDB" id="A0A381ZBX6"/>
<dbReference type="FunFam" id="1.10.40.30:FF:000002">
    <property type="entry name" value="Fumarate hydratase class II"/>
    <property type="match status" value="1"/>
</dbReference>
<feature type="domain" description="Fumarate lyase N-terminal" evidence="6">
    <location>
        <begin position="1"/>
        <end position="106"/>
    </location>
</feature>
<evidence type="ECO:0000256" key="4">
    <source>
        <dbReference type="ARBA" id="ARBA00022532"/>
    </source>
</evidence>
<reference evidence="8" key="1">
    <citation type="submission" date="2018-05" db="EMBL/GenBank/DDBJ databases">
        <authorList>
            <person name="Lanie J.A."/>
            <person name="Ng W.-L."/>
            <person name="Kazmierczak K.M."/>
            <person name="Andrzejewski T.M."/>
            <person name="Davidsen T.M."/>
            <person name="Wayne K.J."/>
            <person name="Tettelin H."/>
            <person name="Glass J.I."/>
            <person name="Rusch D."/>
            <person name="Podicherti R."/>
            <person name="Tsui H.-C.T."/>
            <person name="Winkler M.E."/>
        </authorList>
    </citation>
    <scope>NUCLEOTIDE SEQUENCE</scope>
</reference>
<evidence type="ECO:0000256" key="3">
    <source>
        <dbReference type="ARBA" id="ARBA00022490"/>
    </source>
</evidence>
<dbReference type="PANTHER" id="PTHR11444">
    <property type="entry name" value="ASPARTATEAMMONIA/ARGININOSUCCINATE/ADENYLOSUCCINATE LYASE"/>
    <property type="match status" value="1"/>
</dbReference>
<dbReference type="InterPro" id="IPR000362">
    <property type="entry name" value="Fumarate_lyase_fam"/>
</dbReference>
<feature type="non-terminal residue" evidence="8">
    <location>
        <position position="1"/>
    </location>
</feature>
<dbReference type="Gene3D" id="1.10.40.30">
    <property type="entry name" value="Fumarase/aspartase (C-terminal domain)"/>
    <property type="match status" value="1"/>
</dbReference>
<dbReference type="PROSITE" id="PS00163">
    <property type="entry name" value="FUMARATE_LYASES"/>
    <property type="match status" value="1"/>
</dbReference>
<evidence type="ECO:0000256" key="5">
    <source>
        <dbReference type="ARBA" id="ARBA00023239"/>
    </source>
</evidence>
<dbReference type="Gene3D" id="1.20.200.10">
    <property type="entry name" value="Fumarase/aspartase (Central domain)"/>
    <property type="match status" value="1"/>
</dbReference>
<dbReference type="SUPFAM" id="SSF48557">
    <property type="entry name" value="L-aspartase-like"/>
    <property type="match status" value="1"/>
</dbReference>
<protein>
    <recommendedName>
        <fullName evidence="2">fumarate hydratase</fullName>
        <ecNumber evidence="2">4.2.1.2</ecNumber>
    </recommendedName>
</protein>
<dbReference type="GO" id="GO:0006099">
    <property type="term" value="P:tricarboxylic acid cycle"/>
    <property type="evidence" value="ECO:0007669"/>
    <property type="project" value="UniProtKB-KW"/>
</dbReference>
<dbReference type="PRINTS" id="PR00149">
    <property type="entry name" value="FUMRATELYASE"/>
</dbReference>
<comment type="similarity">
    <text evidence="1">Belongs to the class-II fumarase/aspartase family. Fumarase subfamily.</text>
</comment>
<dbReference type="EC" id="4.2.1.2" evidence="2"/>
<dbReference type="GO" id="GO:0006106">
    <property type="term" value="P:fumarate metabolic process"/>
    <property type="evidence" value="ECO:0007669"/>
    <property type="project" value="InterPro"/>
</dbReference>
<dbReference type="InterPro" id="IPR022761">
    <property type="entry name" value="Fumarate_lyase_N"/>
</dbReference>
<dbReference type="InterPro" id="IPR005677">
    <property type="entry name" value="Fum_hydII"/>
</dbReference>
<keyword evidence="5" id="KW-0456">Lyase</keyword>
<dbReference type="Pfam" id="PF00206">
    <property type="entry name" value="Lyase_1"/>
    <property type="match status" value="1"/>
</dbReference>
<evidence type="ECO:0000256" key="2">
    <source>
        <dbReference type="ARBA" id="ARBA00012921"/>
    </source>
</evidence>
<evidence type="ECO:0000259" key="6">
    <source>
        <dbReference type="Pfam" id="PF00206"/>
    </source>
</evidence>
<dbReference type="InterPro" id="IPR018951">
    <property type="entry name" value="Fumarase_C_C"/>
</dbReference>
<dbReference type="InterPro" id="IPR008948">
    <property type="entry name" value="L-Aspartase-like"/>
</dbReference>
<dbReference type="Pfam" id="PF10415">
    <property type="entry name" value="FumaraseC_C"/>
    <property type="match status" value="1"/>
</dbReference>
<dbReference type="PANTHER" id="PTHR11444:SF22">
    <property type="entry name" value="FUMARATE HYDRATASE CLASS II"/>
    <property type="match status" value="1"/>
</dbReference>
<dbReference type="InterPro" id="IPR020557">
    <property type="entry name" value="Fumarate_lyase_CS"/>
</dbReference>
<evidence type="ECO:0000256" key="1">
    <source>
        <dbReference type="ARBA" id="ARBA00009084"/>
    </source>
</evidence>